<dbReference type="InterPro" id="IPR032687">
    <property type="entry name" value="AraC-type_N"/>
</dbReference>
<evidence type="ECO:0000256" key="3">
    <source>
        <dbReference type="ARBA" id="ARBA00023163"/>
    </source>
</evidence>
<organism evidence="5 6">
    <name type="scientific">Ottowia thiooxydans</name>
    <dbReference type="NCBI Taxonomy" id="219182"/>
    <lineage>
        <taxon>Bacteria</taxon>
        <taxon>Pseudomonadati</taxon>
        <taxon>Pseudomonadota</taxon>
        <taxon>Betaproteobacteria</taxon>
        <taxon>Burkholderiales</taxon>
        <taxon>Comamonadaceae</taxon>
        <taxon>Ottowia</taxon>
    </lineage>
</organism>
<gene>
    <name evidence="5" type="ORF">ABIE13_004755</name>
</gene>
<dbReference type="InterPro" id="IPR020449">
    <property type="entry name" value="Tscrpt_reg_AraC-type_HTH"/>
</dbReference>
<sequence>MTTRLVVGAISAEANRVATHLMHHLLRDEIPADGAFLAWPAHRPSPEASKTSLLGFTRMLSSAAEQSGRAHLGLDMACTDMGPSHSIFGGLFLYAPTVGSALESLARYFPVVQTGTRVELVQNQGSARLIYDIHNLAGTDRLHDAAYTLGKLCRSLRRGVGESWALDHVTLSAPAPRLQTPYQRVFRAPVVFDAQHTALHFSPQLLSQPIASADSRRYADFCAHLERMMPAGQEPEVLEDALRAWMVHAVRMGRATLDHAAADFGVTPRTMQRRLKEQHISFQPLLAQVRMETAQHMLSQSTLAVMDIADQLGFSETSAFTRAFRSYTRQSPSAFRQSALAGPIH</sequence>
<accession>A0ABV2QFE8</accession>
<dbReference type="RefSeq" id="WP_354447860.1">
    <property type="nucleotide sequence ID" value="NZ_JBEPSH010000010.1"/>
</dbReference>
<dbReference type="InterPro" id="IPR018060">
    <property type="entry name" value="HTH_AraC"/>
</dbReference>
<evidence type="ECO:0000313" key="5">
    <source>
        <dbReference type="EMBL" id="MET4579618.1"/>
    </source>
</evidence>
<dbReference type="PANTHER" id="PTHR47894:SF4">
    <property type="entry name" value="HTH-TYPE TRANSCRIPTIONAL REGULATOR GADX"/>
    <property type="match status" value="1"/>
</dbReference>
<dbReference type="PROSITE" id="PS01124">
    <property type="entry name" value="HTH_ARAC_FAMILY_2"/>
    <property type="match status" value="1"/>
</dbReference>
<dbReference type="SMART" id="SM00342">
    <property type="entry name" value="HTH_ARAC"/>
    <property type="match status" value="1"/>
</dbReference>
<keyword evidence="6" id="KW-1185">Reference proteome</keyword>
<dbReference type="PROSITE" id="PS00041">
    <property type="entry name" value="HTH_ARAC_FAMILY_1"/>
    <property type="match status" value="1"/>
</dbReference>
<dbReference type="Pfam" id="PF12625">
    <property type="entry name" value="Arabinose_bd"/>
    <property type="match status" value="1"/>
</dbReference>
<dbReference type="Gene3D" id="1.10.10.60">
    <property type="entry name" value="Homeodomain-like"/>
    <property type="match status" value="1"/>
</dbReference>
<keyword evidence="2" id="KW-0238">DNA-binding</keyword>
<dbReference type="SUPFAM" id="SSF46689">
    <property type="entry name" value="Homeodomain-like"/>
    <property type="match status" value="1"/>
</dbReference>
<name>A0ABV2QFE8_9BURK</name>
<feature type="domain" description="HTH araC/xylS-type" evidence="4">
    <location>
        <begin position="240"/>
        <end position="338"/>
    </location>
</feature>
<evidence type="ECO:0000256" key="2">
    <source>
        <dbReference type="ARBA" id="ARBA00023125"/>
    </source>
</evidence>
<comment type="caution">
    <text evidence="5">The sequence shown here is derived from an EMBL/GenBank/DDBJ whole genome shotgun (WGS) entry which is preliminary data.</text>
</comment>
<dbReference type="EMBL" id="JBEPSH010000010">
    <property type="protein sequence ID" value="MET4579618.1"/>
    <property type="molecule type" value="Genomic_DNA"/>
</dbReference>
<dbReference type="PRINTS" id="PR00032">
    <property type="entry name" value="HTHARAC"/>
</dbReference>
<reference evidence="5 6" key="1">
    <citation type="submission" date="2024-06" db="EMBL/GenBank/DDBJ databases">
        <title>Sorghum-associated microbial communities from plants grown in Nebraska, USA.</title>
        <authorList>
            <person name="Schachtman D."/>
        </authorList>
    </citation>
    <scope>NUCLEOTIDE SEQUENCE [LARGE SCALE GENOMIC DNA]</scope>
    <source>
        <strain evidence="5 6">2709</strain>
    </source>
</reference>
<keyword evidence="3" id="KW-0804">Transcription</keyword>
<dbReference type="InterPro" id="IPR009057">
    <property type="entry name" value="Homeodomain-like_sf"/>
</dbReference>
<dbReference type="PANTHER" id="PTHR47894">
    <property type="entry name" value="HTH-TYPE TRANSCRIPTIONAL REGULATOR GADX"/>
    <property type="match status" value="1"/>
</dbReference>
<protein>
    <submittedName>
        <fullName evidence="5">AraC-like DNA-binding protein</fullName>
    </submittedName>
</protein>
<keyword evidence="1" id="KW-0805">Transcription regulation</keyword>
<proteinExistence type="predicted"/>
<evidence type="ECO:0000259" key="4">
    <source>
        <dbReference type="PROSITE" id="PS01124"/>
    </source>
</evidence>
<evidence type="ECO:0000313" key="6">
    <source>
        <dbReference type="Proteomes" id="UP001549320"/>
    </source>
</evidence>
<evidence type="ECO:0000256" key="1">
    <source>
        <dbReference type="ARBA" id="ARBA00023015"/>
    </source>
</evidence>
<dbReference type="InterPro" id="IPR018062">
    <property type="entry name" value="HTH_AraC-typ_CS"/>
</dbReference>
<dbReference type="Proteomes" id="UP001549320">
    <property type="component" value="Unassembled WGS sequence"/>
</dbReference>
<dbReference type="Pfam" id="PF12833">
    <property type="entry name" value="HTH_18"/>
    <property type="match status" value="1"/>
</dbReference>